<dbReference type="KEGG" id="sbae:DSM104329_01231"/>
<organism evidence="4 5">
    <name type="scientific">Capillimicrobium parvum</name>
    <dbReference type="NCBI Taxonomy" id="2884022"/>
    <lineage>
        <taxon>Bacteria</taxon>
        <taxon>Bacillati</taxon>
        <taxon>Actinomycetota</taxon>
        <taxon>Thermoleophilia</taxon>
        <taxon>Solirubrobacterales</taxon>
        <taxon>Capillimicrobiaceae</taxon>
        <taxon>Capillimicrobium</taxon>
    </lineage>
</organism>
<accession>A0A9E6XUY0</accession>
<dbReference type="GO" id="GO:0004497">
    <property type="term" value="F:monooxygenase activity"/>
    <property type="evidence" value="ECO:0007669"/>
    <property type="project" value="UniProtKB-KW"/>
</dbReference>
<dbReference type="Proteomes" id="UP001162834">
    <property type="component" value="Chromosome"/>
</dbReference>
<keyword evidence="2" id="KW-0503">Monooxygenase</keyword>
<sequence length="489" mass="54480">MVFPRCHPHWEALISWCQVPEEHEEYEPMIEVGIFDGGSSDLPFRKTASGQRIVDGTLADVHDAARRTQAAQVRRAVLAESVGFDYYWLTEHHFGTEGAELSTNPLQIGTAIAALTRTIRIGQLANIVAFHHPIRLAEQIAILDNLSGGRAEVGLGRGYQGREAEMFGKTYGAGIQDQERNRSFHHEAYEILIKAWTEESFSHTGQFFSIPPDYTKWNHAQTIAFFEEGDAGPDVNDVFKIAPPDQYSMMGPPISASGTTLKQLSVMPQPFQKPHPPLWEPLNSERTIRWAASKGLNGNFIFESDRALKPKLDVYMEQSAASGWPNGGEFKYGWDAEKHRGVSSGRVVHIVDPSLSHCNPDLARESQLFQWDFYKPFGFTAILAEPGETPRMDVDVTAEVLEQQGMLIVGSKEHVIEKLMGLKETAYADGDFITNIWFESGGTPHEAVEEQIQFFGEEIIPELRRNCGGSPERAESTVQLVPDAVAAKV</sequence>
<dbReference type="SUPFAM" id="SSF51679">
    <property type="entry name" value="Bacterial luciferase-like"/>
    <property type="match status" value="1"/>
</dbReference>
<dbReference type="GO" id="GO:0016705">
    <property type="term" value="F:oxidoreductase activity, acting on paired donors, with incorporation or reduction of molecular oxygen"/>
    <property type="evidence" value="ECO:0007669"/>
    <property type="project" value="InterPro"/>
</dbReference>
<dbReference type="Gene3D" id="3.20.20.30">
    <property type="entry name" value="Luciferase-like domain"/>
    <property type="match status" value="1"/>
</dbReference>
<dbReference type="PANTHER" id="PTHR30137">
    <property type="entry name" value="LUCIFERASE-LIKE MONOOXYGENASE"/>
    <property type="match status" value="1"/>
</dbReference>
<dbReference type="PANTHER" id="PTHR30137:SF8">
    <property type="entry name" value="BLR5498 PROTEIN"/>
    <property type="match status" value="1"/>
</dbReference>
<dbReference type="AlphaFoldDB" id="A0A9E6XUY0"/>
<keyword evidence="5" id="KW-1185">Reference proteome</keyword>
<keyword evidence="1" id="KW-0560">Oxidoreductase</keyword>
<dbReference type="InterPro" id="IPR036661">
    <property type="entry name" value="Luciferase-like_sf"/>
</dbReference>
<dbReference type="InterPro" id="IPR011251">
    <property type="entry name" value="Luciferase-like_dom"/>
</dbReference>
<dbReference type="InterPro" id="IPR050766">
    <property type="entry name" value="Bact_Lucif_Oxidored"/>
</dbReference>
<evidence type="ECO:0000313" key="5">
    <source>
        <dbReference type="Proteomes" id="UP001162834"/>
    </source>
</evidence>
<reference evidence="4" key="1">
    <citation type="journal article" date="2022" name="Int. J. Syst. Evol. Microbiol.">
        <title>Pseudomonas aegrilactucae sp. nov. and Pseudomonas morbosilactucae sp. nov., pathogens causing bacterial rot of lettuce in Japan.</title>
        <authorList>
            <person name="Sawada H."/>
            <person name="Fujikawa T."/>
            <person name="Satou M."/>
        </authorList>
    </citation>
    <scope>NUCLEOTIDE SEQUENCE</scope>
    <source>
        <strain evidence="4">0166_1</strain>
    </source>
</reference>
<evidence type="ECO:0000256" key="2">
    <source>
        <dbReference type="ARBA" id="ARBA00023033"/>
    </source>
</evidence>
<protein>
    <recommendedName>
        <fullName evidence="3">Luciferase-like domain-containing protein</fullName>
    </recommendedName>
</protein>
<evidence type="ECO:0000313" key="4">
    <source>
        <dbReference type="EMBL" id="UGS34849.1"/>
    </source>
</evidence>
<evidence type="ECO:0000256" key="1">
    <source>
        <dbReference type="ARBA" id="ARBA00023002"/>
    </source>
</evidence>
<dbReference type="GO" id="GO:0005829">
    <property type="term" value="C:cytosol"/>
    <property type="evidence" value="ECO:0007669"/>
    <property type="project" value="TreeGrafter"/>
</dbReference>
<proteinExistence type="predicted"/>
<feature type="domain" description="Luciferase-like" evidence="3">
    <location>
        <begin position="68"/>
        <end position="216"/>
    </location>
</feature>
<name>A0A9E6XUY0_9ACTN</name>
<evidence type="ECO:0000259" key="3">
    <source>
        <dbReference type="Pfam" id="PF00296"/>
    </source>
</evidence>
<dbReference type="EMBL" id="CP087164">
    <property type="protein sequence ID" value="UGS34849.1"/>
    <property type="molecule type" value="Genomic_DNA"/>
</dbReference>
<dbReference type="Pfam" id="PF00296">
    <property type="entry name" value="Bac_luciferase"/>
    <property type="match status" value="1"/>
</dbReference>
<gene>
    <name evidence="4" type="ORF">DSM104329_01231</name>
</gene>